<dbReference type="PANTHER" id="PTHR46596:SF1">
    <property type="entry name" value="SORTING NEXIN-4"/>
    <property type="match status" value="1"/>
</dbReference>
<dbReference type="InterPro" id="IPR001683">
    <property type="entry name" value="PX_dom"/>
</dbReference>
<evidence type="ECO:0000259" key="1">
    <source>
        <dbReference type="PROSITE" id="PS50195"/>
    </source>
</evidence>
<sequence length="464" mass="53324">MFMSIIHDGLTDVSRVGSVSHGGRSANDIRNNSAEHFTLKFSITMMTADNSPIRLSKSLNNLQSVEDFENQDTLMKHVDISIVESEKRANGTLHVRDHYTVYLIDLKVTDTDFKLVQSKINTIWRRYTEFEQIHDYLQVTYPHVVIPPLPEKRVLYAWRKSDTTDPEFIERRRAGLENFLLRVASHPRLCFDDQFINFLQQEHGWRETITDSGYLLLAENKLKSLSVSITLKKPDPEIESVKNYGKQLETNLGNFLYTRSKIIEKNYALCKLHANYGKLFSEWSVIEKEMGDGLQKAGHYFDSIADSIDAVAEDEEQLADQLKEYLFYAGALQQLCSNHEALQRNLEVAHDTLNNRIAERNRAAAGKSGIMSRLFGTTDPDIVRDQSTRALDAKILADKEAIEKAQRELEDFTKKASVEIDYFQKQKDRDLHESLVGFITLQVRAAKKNLQAWTQIKECIQNMP</sequence>
<dbReference type="PROSITE" id="PS50195">
    <property type="entry name" value="PX"/>
    <property type="match status" value="1"/>
</dbReference>
<feature type="domain" description="PX" evidence="1">
    <location>
        <begin position="80"/>
        <end position="206"/>
    </location>
</feature>
<keyword evidence="3" id="KW-1185">Reference proteome</keyword>
<dbReference type="GO" id="GO:0031901">
    <property type="term" value="C:early endosome membrane"/>
    <property type="evidence" value="ECO:0007669"/>
    <property type="project" value="TreeGrafter"/>
</dbReference>
<dbReference type="GO" id="GO:0005886">
    <property type="term" value="C:plasma membrane"/>
    <property type="evidence" value="ECO:0007669"/>
    <property type="project" value="TreeGrafter"/>
</dbReference>
<organism evidence="2 3">
    <name type="scientific">Parnassius apollo</name>
    <name type="common">Apollo butterfly</name>
    <name type="synonym">Papilio apollo</name>
    <dbReference type="NCBI Taxonomy" id="110799"/>
    <lineage>
        <taxon>Eukaryota</taxon>
        <taxon>Metazoa</taxon>
        <taxon>Ecdysozoa</taxon>
        <taxon>Arthropoda</taxon>
        <taxon>Hexapoda</taxon>
        <taxon>Insecta</taxon>
        <taxon>Pterygota</taxon>
        <taxon>Neoptera</taxon>
        <taxon>Endopterygota</taxon>
        <taxon>Lepidoptera</taxon>
        <taxon>Glossata</taxon>
        <taxon>Ditrysia</taxon>
        <taxon>Papilionoidea</taxon>
        <taxon>Papilionidae</taxon>
        <taxon>Parnassiinae</taxon>
        <taxon>Parnassini</taxon>
        <taxon>Parnassius</taxon>
        <taxon>Parnassius</taxon>
    </lineage>
</organism>
<dbReference type="EMBL" id="CAJQZP010000652">
    <property type="protein sequence ID" value="CAG4975774.1"/>
    <property type="molecule type" value="Genomic_DNA"/>
</dbReference>
<reference evidence="2" key="1">
    <citation type="submission" date="2021-04" db="EMBL/GenBank/DDBJ databases">
        <authorList>
            <person name="Tunstrom K."/>
        </authorList>
    </citation>
    <scope>NUCLEOTIDE SEQUENCE</scope>
</reference>
<dbReference type="Proteomes" id="UP000691718">
    <property type="component" value="Unassembled WGS sequence"/>
</dbReference>
<dbReference type="AlphaFoldDB" id="A0A8S3WT40"/>
<accession>A0A8S3WT40</accession>
<dbReference type="PANTHER" id="PTHR46596">
    <property type="entry name" value="SORTING NEXIN-4"/>
    <property type="match status" value="1"/>
</dbReference>
<evidence type="ECO:0000313" key="2">
    <source>
        <dbReference type="EMBL" id="CAG4975774.1"/>
    </source>
</evidence>
<evidence type="ECO:0000313" key="3">
    <source>
        <dbReference type="Proteomes" id="UP000691718"/>
    </source>
</evidence>
<protein>
    <submittedName>
        <fullName evidence="2">(apollo) hypothetical protein</fullName>
    </submittedName>
</protein>
<gene>
    <name evidence="2" type="ORF">PAPOLLO_LOCUS9163</name>
</gene>
<dbReference type="GO" id="GO:0015031">
    <property type="term" value="P:protein transport"/>
    <property type="evidence" value="ECO:0007669"/>
    <property type="project" value="InterPro"/>
</dbReference>
<dbReference type="GO" id="GO:0031201">
    <property type="term" value="C:SNARE complex"/>
    <property type="evidence" value="ECO:0007669"/>
    <property type="project" value="TreeGrafter"/>
</dbReference>
<dbReference type="SMART" id="SM00312">
    <property type="entry name" value="PX"/>
    <property type="match status" value="1"/>
</dbReference>
<name>A0A8S3WT40_PARAO</name>
<dbReference type="InterPro" id="IPR034783">
    <property type="entry name" value="SNX4"/>
</dbReference>
<dbReference type="GO" id="GO:0032266">
    <property type="term" value="F:phosphatidylinositol-3-phosphate binding"/>
    <property type="evidence" value="ECO:0007669"/>
    <property type="project" value="TreeGrafter"/>
</dbReference>
<dbReference type="Pfam" id="PF00787">
    <property type="entry name" value="PX"/>
    <property type="match status" value="1"/>
</dbReference>
<dbReference type="GO" id="GO:2000786">
    <property type="term" value="P:positive regulation of autophagosome assembly"/>
    <property type="evidence" value="ECO:0007669"/>
    <property type="project" value="TreeGrafter"/>
</dbReference>
<proteinExistence type="predicted"/>
<dbReference type="OrthoDB" id="289314at2759"/>
<comment type="caution">
    <text evidence="2">The sequence shown here is derived from an EMBL/GenBank/DDBJ whole genome shotgun (WGS) entry which is preliminary data.</text>
</comment>